<dbReference type="Proteomes" id="UP000070444">
    <property type="component" value="Unassembled WGS sequence"/>
</dbReference>
<accession>A0A137NRN1</accession>
<organism evidence="1 2">
    <name type="scientific">Conidiobolus coronatus (strain ATCC 28846 / CBS 209.66 / NRRL 28638)</name>
    <name type="common">Delacroixia coronata</name>
    <dbReference type="NCBI Taxonomy" id="796925"/>
    <lineage>
        <taxon>Eukaryota</taxon>
        <taxon>Fungi</taxon>
        <taxon>Fungi incertae sedis</taxon>
        <taxon>Zoopagomycota</taxon>
        <taxon>Entomophthoromycotina</taxon>
        <taxon>Entomophthoromycetes</taxon>
        <taxon>Entomophthorales</taxon>
        <taxon>Ancylistaceae</taxon>
        <taxon>Conidiobolus</taxon>
    </lineage>
</organism>
<evidence type="ECO:0000313" key="2">
    <source>
        <dbReference type="Proteomes" id="UP000070444"/>
    </source>
</evidence>
<name>A0A137NRN1_CONC2</name>
<gene>
    <name evidence="1" type="ORF">CONCODRAFT_13106</name>
</gene>
<dbReference type="AlphaFoldDB" id="A0A137NRN1"/>
<protein>
    <submittedName>
        <fullName evidence="1">Uncharacterized protein</fullName>
    </submittedName>
</protein>
<reference evidence="1 2" key="1">
    <citation type="journal article" date="2015" name="Genome Biol. Evol.">
        <title>Phylogenomic analyses indicate that early fungi evolved digesting cell walls of algal ancestors of land plants.</title>
        <authorList>
            <person name="Chang Y."/>
            <person name="Wang S."/>
            <person name="Sekimoto S."/>
            <person name="Aerts A.L."/>
            <person name="Choi C."/>
            <person name="Clum A."/>
            <person name="LaButti K.M."/>
            <person name="Lindquist E.A."/>
            <person name="Yee Ngan C."/>
            <person name="Ohm R.A."/>
            <person name="Salamov A.A."/>
            <person name="Grigoriev I.V."/>
            <person name="Spatafora J.W."/>
            <person name="Berbee M.L."/>
        </authorList>
    </citation>
    <scope>NUCLEOTIDE SEQUENCE [LARGE SCALE GENOMIC DNA]</scope>
    <source>
        <strain evidence="1 2">NRRL 28638</strain>
    </source>
</reference>
<evidence type="ECO:0000313" key="1">
    <source>
        <dbReference type="EMBL" id="KXN65340.1"/>
    </source>
</evidence>
<sequence>MALIAISVTTTNISAVTDIAYTLIPDSILYILNIICKAQKFMVIAIGKGRQHMNKVAYRSI</sequence>
<keyword evidence="2" id="KW-1185">Reference proteome</keyword>
<proteinExistence type="predicted"/>
<dbReference type="EMBL" id="KQ964906">
    <property type="protein sequence ID" value="KXN65340.1"/>
    <property type="molecule type" value="Genomic_DNA"/>
</dbReference>